<feature type="non-terminal residue" evidence="1">
    <location>
        <position position="186"/>
    </location>
</feature>
<name>A0A8J2LAA6_9HEXA</name>
<accession>A0A8J2LAA6</accession>
<dbReference type="EMBL" id="CAJVCH010431335">
    <property type="protein sequence ID" value="CAG7818824.1"/>
    <property type="molecule type" value="Genomic_DNA"/>
</dbReference>
<protein>
    <submittedName>
        <fullName evidence="1">Uncharacterized protein</fullName>
    </submittedName>
</protein>
<reference evidence="1" key="1">
    <citation type="submission" date="2021-06" db="EMBL/GenBank/DDBJ databases">
        <authorList>
            <person name="Hodson N. C."/>
            <person name="Mongue J. A."/>
            <person name="Jaron S. K."/>
        </authorList>
    </citation>
    <scope>NUCLEOTIDE SEQUENCE</scope>
</reference>
<proteinExistence type="predicted"/>
<gene>
    <name evidence="1" type="ORF">AFUS01_LOCUS29303</name>
</gene>
<dbReference type="AlphaFoldDB" id="A0A8J2LAA6"/>
<comment type="caution">
    <text evidence="1">The sequence shown here is derived from an EMBL/GenBank/DDBJ whole genome shotgun (WGS) entry which is preliminary data.</text>
</comment>
<dbReference type="Proteomes" id="UP000708208">
    <property type="component" value="Unassembled WGS sequence"/>
</dbReference>
<organism evidence="1 2">
    <name type="scientific">Allacma fusca</name>
    <dbReference type="NCBI Taxonomy" id="39272"/>
    <lineage>
        <taxon>Eukaryota</taxon>
        <taxon>Metazoa</taxon>
        <taxon>Ecdysozoa</taxon>
        <taxon>Arthropoda</taxon>
        <taxon>Hexapoda</taxon>
        <taxon>Collembola</taxon>
        <taxon>Symphypleona</taxon>
        <taxon>Sminthuridae</taxon>
        <taxon>Allacma</taxon>
    </lineage>
</organism>
<evidence type="ECO:0000313" key="1">
    <source>
        <dbReference type="EMBL" id="CAG7818824.1"/>
    </source>
</evidence>
<sequence>MVVASSGTAWAKNFNNNDAEFNNAQHWDPAVAVVAGDDLIRTLDAQVNVQFNAEIAGDGVTINLGNHAAVLAGTLTQNLTLGSVFNANGAAPANLLNITYGGAATLTLNGRGPAADATRANDYTGLGNIDFGGQAGSALTVNNPNADTTLAGNFVNAVAGTQINIRTNTIATSAVVNKTILGGAGG</sequence>
<keyword evidence="2" id="KW-1185">Reference proteome</keyword>
<evidence type="ECO:0000313" key="2">
    <source>
        <dbReference type="Proteomes" id="UP000708208"/>
    </source>
</evidence>